<dbReference type="InterPro" id="IPR019318">
    <property type="entry name" value="Gua_nucleotide_exch_fac_Ric8"/>
</dbReference>
<accession>A0ABR3AAH3</accession>
<name>A0ABR3AAH3_9AGAR</name>
<comment type="caution">
    <text evidence="5">The sequence shown here is derived from an EMBL/GenBank/DDBJ whole genome shotgun (WGS) entry which is preliminary data.</text>
</comment>
<dbReference type="PANTHER" id="PTHR12425:SF5">
    <property type="entry name" value="SYNEMBRYN"/>
    <property type="match status" value="1"/>
</dbReference>
<feature type="region of interest" description="Disordered" evidence="4">
    <location>
        <begin position="355"/>
        <end position="377"/>
    </location>
</feature>
<dbReference type="PANTHER" id="PTHR12425">
    <property type="entry name" value="SYNEMBRYN"/>
    <property type="match status" value="1"/>
</dbReference>
<reference evidence="5 6" key="1">
    <citation type="submission" date="2024-05" db="EMBL/GenBank/DDBJ databases">
        <title>A draft genome resource for the thread blight pathogen Marasmius tenuissimus strain MS-2.</title>
        <authorList>
            <person name="Yulfo-Soto G.E."/>
            <person name="Baruah I.K."/>
            <person name="Amoako-Attah I."/>
            <person name="Bukari Y."/>
            <person name="Meinhardt L.W."/>
            <person name="Bailey B.A."/>
            <person name="Cohen S.P."/>
        </authorList>
    </citation>
    <scope>NUCLEOTIDE SEQUENCE [LARGE SCALE GENOMIC DNA]</scope>
    <source>
        <strain evidence="5 6">MS-2</strain>
    </source>
</reference>
<feature type="compositionally biased region" description="Polar residues" evidence="4">
    <location>
        <begin position="271"/>
        <end position="282"/>
    </location>
</feature>
<dbReference type="Proteomes" id="UP001437256">
    <property type="component" value="Unassembled WGS sequence"/>
</dbReference>
<evidence type="ECO:0000256" key="3">
    <source>
        <dbReference type="ARBA" id="ARBA00023186"/>
    </source>
</evidence>
<feature type="region of interest" description="Disordered" evidence="4">
    <location>
        <begin position="270"/>
        <end position="340"/>
    </location>
</feature>
<proteinExistence type="inferred from homology"/>
<evidence type="ECO:0008006" key="7">
    <source>
        <dbReference type="Google" id="ProtNLM"/>
    </source>
</evidence>
<gene>
    <name evidence="5" type="ORF">AAF712_002905</name>
</gene>
<keyword evidence="6" id="KW-1185">Reference proteome</keyword>
<organism evidence="5 6">
    <name type="scientific">Marasmius tenuissimus</name>
    <dbReference type="NCBI Taxonomy" id="585030"/>
    <lineage>
        <taxon>Eukaryota</taxon>
        <taxon>Fungi</taxon>
        <taxon>Dikarya</taxon>
        <taxon>Basidiomycota</taxon>
        <taxon>Agaricomycotina</taxon>
        <taxon>Agaricomycetes</taxon>
        <taxon>Agaricomycetidae</taxon>
        <taxon>Agaricales</taxon>
        <taxon>Marasmiineae</taxon>
        <taxon>Marasmiaceae</taxon>
        <taxon>Marasmius</taxon>
    </lineage>
</organism>
<sequence length="377" mass="41851">MLGEVNDREVKLCKVCQSALLLIFCLESYDQRRDLHRIRNPLSCISIQITVHLWLVEENHEGELIGVIVGAKMEMASAKYLKNTKASMGQEAIADLLKFSFNLLLRYPKSLRSKWFVTTGEGQPDVVQHTNTLLSKTLKFYFPGSESPDAESVRAFATSKHPQDDLDDVLAPLIVLATRLCIGDVSARSRICSHIVPDDLDRDPERPLDERATLLGRCLRLMGSVYFKRKESVGELLYAMCGQDVGVLCSKVEYGHVAGFLFEKGVMSAPDASNSTSATVTEVTDEGADEGSNRTGEEGGSETTFAGPSETRQVNPITGTYVPETRSNPMDGMTEEEKEQEMEKLFVLFDRMEETGALSPEQNPVRKAIQKSMQQQA</sequence>
<evidence type="ECO:0000256" key="1">
    <source>
        <dbReference type="ARBA" id="ARBA00009049"/>
    </source>
</evidence>
<evidence type="ECO:0000313" key="6">
    <source>
        <dbReference type="Proteomes" id="UP001437256"/>
    </source>
</evidence>
<dbReference type="EMBL" id="JBBXMP010000009">
    <property type="protein sequence ID" value="KAL0070008.1"/>
    <property type="molecule type" value="Genomic_DNA"/>
</dbReference>
<evidence type="ECO:0000313" key="5">
    <source>
        <dbReference type="EMBL" id="KAL0070008.1"/>
    </source>
</evidence>
<evidence type="ECO:0000256" key="4">
    <source>
        <dbReference type="SAM" id="MobiDB-lite"/>
    </source>
</evidence>
<protein>
    <recommendedName>
        <fullName evidence="7">Synembryn-A</fullName>
    </recommendedName>
</protein>
<comment type="similarity">
    <text evidence="1">Belongs to the synembryn family.</text>
</comment>
<feature type="compositionally biased region" description="Polar residues" evidence="4">
    <location>
        <begin position="301"/>
        <end position="318"/>
    </location>
</feature>
<evidence type="ECO:0000256" key="2">
    <source>
        <dbReference type="ARBA" id="ARBA00022658"/>
    </source>
</evidence>
<keyword evidence="3" id="KW-0143">Chaperone</keyword>
<dbReference type="Pfam" id="PF10165">
    <property type="entry name" value="Ric8"/>
    <property type="match status" value="1"/>
</dbReference>
<keyword evidence="2" id="KW-0344">Guanine-nucleotide releasing factor</keyword>